<accession>A0A6A5H816</accession>
<evidence type="ECO:0000259" key="4">
    <source>
        <dbReference type="PROSITE" id="PS50056"/>
    </source>
</evidence>
<evidence type="ECO:0000313" key="5">
    <source>
        <dbReference type="EMBL" id="KAF1763337.1"/>
    </source>
</evidence>
<organism evidence="5 6">
    <name type="scientific">Caenorhabditis remanei</name>
    <name type="common">Caenorhabditis vulgaris</name>
    <dbReference type="NCBI Taxonomy" id="31234"/>
    <lineage>
        <taxon>Eukaryota</taxon>
        <taxon>Metazoa</taxon>
        <taxon>Ecdysozoa</taxon>
        <taxon>Nematoda</taxon>
        <taxon>Chromadorea</taxon>
        <taxon>Rhabditida</taxon>
        <taxon>Rhabditina</taxon>
        <taxon>Rhabditomorpha</taxon>
        <taxon>Rhabditoidea</taxon>
        <taxon>Rhabditidae</taxon>
        <taxon>Peloderinae</taxon>
        <taxon>Caenorhabditis</taxon>
    </lineage>
</organism>
<dbReference type="PROSITE" id="PS50055">
    <property type="entry name" value="TYR_PHOSPHATASE_PTP"/>
    <property type="match status" value="1"/>
</dbReference>
<dbReference type="GeneID" id="78775253"/>
<keyword evidence="2" id="KW-1133">Transmembrane helix</keyword>
<reference evidence="5 6" key="1">
    <citation type="submission" date="2019-12" db="EMBL/GenBank/DDBJ databases">
        <title>Chromosome-level assembly of the Caenorhabditis remanei genome.</title>
        <authorList>
            <person name="Teterina A.A."/>
            <person name="Willis J.H."/>
            <person name="Phillips P.C."/>
        </authorList>
    </citation>
    <scope>NUCLEOTIDE SEQUENCE [LARGE SCALE GENOMIC DNA]</scope>
    <source>
        <strain evidence="5 6">PX506</strain>
        <tissue evidence="5">Whole organism</tissue>
    </source>
</reference>
<dbReference type="SUPFAM" id="SSF52799">
    <property type="entry name" value="(Phosphotyrosine protein) phosphatases II"/>
    <property type="match status" value="1"/>
</dbReference>
<dbReference type="CDD" id="cd00047">
    <property type="entry name" value="PTPc"/>
    <property type="match status" value="1"/>
</dbReference>
<evidence type="ECO:0000259" key="3">
    <source>
        <dbReference type="PROSITE" id="PS50055"/>
    </source>
</evidence>
<dbReference type="AlphaFoldDB" id="A0A6A5H816"/>
<dbReference type="RefSeq" id="XP_053588142.1">
    <property type="nucleotide sequence ID" value="XM_053728565.1"/>
</dbReference>
<feature type="region of interest" description="Disordered" evidence="1">
    <location>
        <begin position="1210"/>
        <end position="1234"/>
    </location>
</feature>
<dbReference type="InterPro" id="IPR003125">
    <property type="entry name" value="WSN"/>
</dbReference>
<feature type="domain" description="Tyrosine-protein phosphatase" evidence="3">
    <location>
        <begin position="878"/>
        <end position="1167"/>
    </location>
</feature>
<proteinExistence type="predicted"/>
<feature type="transmembrane region" description="Helical" evidence="2">
    <location>
        <begin position="793"/>
        <end position="817"/>
    </location>
</feature>
<dbReference type="Gene3D" id="3.90.190.10">
    <property type="entry name" value="Protein tyrosine phosphatase superfamily"/>
    <property type="match status" value="1"/>
</dbReference>
<feature type="region of interest" description="Disordered" evidence="1">
    <location>
        <begin position="749"/>
        <end position="783"/>
    </location>
</feature>
<dbReference type="Pfam" id="PF02206">
    <property type="entry name" value="WSN"/>
    <property type="match status" value="1"/>
</dbReference>
<dbReference type="Pfam" id="PF00102">
    <property type="entry name" value="Y_phosphatase"/>
    <property type="match status" value="1"/>
</dbReference>
<dbReference type="SMART" id="SM00194">
    <property type="entry name" value="PTPc"/>
    <property type="match status" value="1"/>
</dbReference>
<keyword evidence="2" id="KW-0472">Membrane</keyword>
<dbReference type="Proteomes" id="UP000483820">
    <property type="component" value="Chromosome III"/>
</dbReference>
<protein>
    <recommendedName>
        <fullName evidence="7">Tyrosine-protein phosphatase domain-containing protein</fullName>
    </recommendedName>
</protein>
<gene>
    <name evidence="5" type="ORF">GCK72_011603</name>
</gene>
<dbReference type="SMART" id="SM00453">
    <property type="entry name" value="WSN"/>
    <property type="match status" value="1"/>
</dbReference>
<evidence type="ECO:0000256" key="2">
    <source>
        <dbReference type="SAM" id="Phobius"/>
    </source>
</evidence>
<dbReference type="SMART" id="SM00404">
    <property type="entry name" value="PTPc_motif"/>
    <property type="match status" value="1"/>
</dbReference>
<dbReference type="InterPro" id="IPR000387">
    <property type="entry name" value="Tyr_Pase_dom"/>
</dbReference>
<keyword evidence="2" id="KW-0812">Transmembrane</keyword>
<evidence type="ECO:0000256" key="1">
    <source>
        <dbReference type="SAM" id="MobiDB-lite"/>
    </source>
</evidence>
<dbReference type="GO" id="GO:0004725">
    <property type="term" value="F:protein tyrosine phosphatase activity"/>
    <property type="evidence" value="ECO:0007669"/>
    <property type="project" value="InterPro"/>
</dbReference>
<sequence length="1234" mass="138337">MLIRLLNVDGDVNNDISFGISIQQGLTKGSIPSDILISELLNLGSLTPSSVQNLESDELKLLVTDIQDLPNKFSSNPNIDRVESRFLIYAQILEWTKGIGQNLNVEKQSEYLTAVQALEKVNYDPNELNKAVKYLKNFITPLISLDDDGKTDEYKTYMSLLTSPSTFNNLISMDSYKSSLLKHEVLVNGDEMFGRLKLVSDAVELYQKRTDVINYSSNDNSFMKQIGEFINTLNELAQRSKSLSPALRSLYQLLVSSHHVSGNRELTLTSGLPNGYTEMESISADLSDPWIQSAVDGQSEALSKTLEPLRSLIEELKNLGGLLTLEDSDSTLLSSAIDETVKLTQYVGVFDEKFSKSFESMKITSSMSDMEPSNRVSFNPLLDNILLLSKHINALHKVVTAVETLKKDEAKHMKNVLEIAANPTPDTAYSQLDKLRASPSFKFIVDLLRGADESIGILTPDKSKNDLIITETAKKITPVFDQLETYLNGLPHFLTQFDSLSKISGIDKLGAAVSTIQKIRKTQFSGGSFENVVAKVEEVKTSLASLQNSIAGMKGKDEDSKLLMELNDVLKDSQTVGSATRVFRSMEKTDKDRIVVLDQVTVGLIQNKMKQMDSEDQKTLKELLALDAQLAVVYGQVGGVKKSATSSPTSDLSSLHPIFLLAKNSPGTSTNFLKIGRSVVNLSKDSTLTSDQQKAILEIKKKLETLDSFGLDFTRHHSAIDESKKSLEQLDVFFSSFKSKVTAIPVKPRQSIPGKQPVAPPSDSNAPSGALGGGGASIGKKKDEKSDGFWDKYGIWIIVVPLLVLIGSACFIIFCLYRRRIQKRKRLEVEAKEKDEREKLIKALEVVNTKEDAEVQNTQISYRIVLPPVTLDICQKFVRKTFNDIFADSKERRRTRDIIIQENCETAFRPVHKDRMKWGDAPEVDGAIPWTRGEIPLRAKGHFGLSSYEMFDGKPKPVLHANILKLENAFEICMMQSPQAENLKIPKYSTILPFWLAVLDKQCQFIVMWEDFGKDDVNCARYFPMERDEVLTFEKLSVKCGDVVEHTEMEYTVRTLTITYPNRQSITLRHIFFVGWPVNGAVPTRTDGILEIIRMIESSTYPVFMHCATGIGPCTVVPFAMLNRERILKEDGKLPLYQTFPDLRLVRGNAISNIDEFVLAVCVTFRLVYSAIDETKLDKETKEFGDKLNAAYTSVLEYLAREVQVKINDKEQAKKDEESRRRREVEKGKKSETK</sequence>
<dbReference type="InterPro" id="IPR000242">
    <property type="entry name" value="PTP_cat"/>
</dbReference>
<dbReference type="PROSITE" id="PS50056">
    <property type="entry name" value="TYR_PHOSPHATASE_2"/>
    <property type="match status" value="1"/>
</dbReference>
<dbReference type="InterPro" id="IPR029021">
    <property type="entry name" value="Prot-tyrosine_phosphatase-like"/>
</dbReference>
<dbReference type="PANTHER" id="PTHR32525">
    <property type="entry name" value="PROTEIN-TYROSINE-PHOSPHATASE"/>
    <property type="match status" value="1"/>
</dbReference>
<evidence type="ECO:0000313" key="6">
    <source>
        <dbReference type="Proteomes" id="UP000483820"/>
    </source>
</evidence>
<dbReference type="CTD" id="78775253"/>
<dbReference type="InterPro" id="IPR003595">
    <property type="entry name" value="Tyr_Pase_cat"/>
</dbReference>
<evidence type="ECO:0008006" key="7">
    <source>
        <dbReference type="Google" id="ProtNLM"/>
    </source>
</evidence>
<dbReference type="PANTHER" id="PTHR32525:SF0">
    <property type="entry name" value="DOMAIN OF UNKNOWN FUNCTION WSN DOMAIN-CONTAINING PROTEIN-RELATED"/>
    <property type="match status" value="1"/>
</dbReference>
<feature type="domain" description="Tyrosine specific protein phosphatases" evidence="4">
    <location>
        <begin position="1087"/>
        <end position="1158"/>
    </location>
</feature>
<comment type="caution">
    <text evidence="5">The sequence shown here is derived from an EMBL/GenBank/DDBJ whole genome shotgun (WGS) entry which is preliminary data.</text>
</comment>
<dbReference type="KEGG" id="crq:GCK72_011603"/>
<dbReference type="EMBL" id="WUAV01000003">
    <property type="protein sequence ID" value="KAF1763337.1"/>
    <property type="molecule type" value="Genomic_DNA"/>
</dbReference>
<name>A0A6A5H816_CAERE</name>